<feature type="transmembrane region" description="Helical" evidence="2">
    <location>
        <begin position="63"/>
        <end position="81"/>
    </location>
</feature>
<reference evidence="3" key="1">
    <citation type="submission" date="2021-05" db="EMBL/GenBank/DDBJ databases">
        <title>Whole genome sequence of Curtobacterium flaccumfaciens pv. flaccumfaciens strain CFBP 3417.</title>
        <authorList>
            <person name="Osdaghi E."/>
            <person name="Taghouti G."/>
            <person name="Portier P."/>
            <person name="Fazliarab A."/>
            <person name="Taghavi S.M."/>
            <person name="Briand M."/>
            <person name="Le-Saux M."/>
            <person name="Jacques M.-A."/>
        </authorList>
    </citation>
    <scope>NUCLEOTIDE SEQUENCE</scope>
    <source>
        <strain evidence="3">CFBP 3417</strain>
    </source>
</reference>
<keyword evidence="2" id="KW-0472">Membrane</keyword>
<feature type="region of interest" description="Disordered" evidence="1">
    <location>
        <begin position="84"/>
        <end position="103"/>
    </location>
</feature>
<evidence type="ECO:0000256" key="1">
    <source>
        <dbReference type="SAM" id="MobiDB-lite"/>
    </source>
</evidence>
<evidence type="ECO:0000256" key="2">
    <source>
        <dbReference type="SAM" id="Phobius"/>
    </source>
</evidence>
<gene>
    <name evidence="3" type="ORF">KK103_14810</name>
</gene>
<accession>A0A5P8YV96</accession>
<dbReference type="RefSeq" id="WP_128781677.1">
    <property type="nucleotide sequence ID" value="NZ_CP041260.1"/>
</dbReference>
<feature type="compositionally biased region" description="Basic and acidic residues" evidence="1">
    <location>
        <begin position="86"/>
        <end position="103"/>
    </location>
</feature>
<dbReference type="Proteomes" id="UP000709437">
    <property type="component" value="Unassembled WGS sequence"/>
</dbReference>
<protein>
    <submittedName>
        <fullName evidence="3">Uncharacterized protein</fullName>
    </submittedName>
</protein>
<evidence type="ECO:0000313" key="4">
    <source>
        <dbReference type="Proteomes" id="UP000709437"/>
    </source>
</evidence>
<keyword evidence="2" id="KW-1133">Transmembrane helix</keyword>
<evidence type="ECO:0000313" key="3">
    <source>
        <dbReference type="EMBL" id="MBT1543036.1"/>
    </source>
</evidence>
<sequence>MSNTAGNTARHDSVVRATWNETKSALKTTEFYAWLVVSIAILVASAVVDNADEGHTGFGADQAWLYVAIVTAAYVVSRGIAKSGVRKPDWNDDDRRDLNGRSN</sequence>
<dbReference type="AlphaFoldDB" id="A0A5P8YV96"/>
<proteinExistence type="predicted"/>
<feature type="transmembrane region" description="Helical" evidence="2">
    <location>
        <begin position="31"/>
        <end position="48"/>
    </location>
</feature>
<keyword evidence="2" id="KW-0812">Transmembrane</keyword>
<organism evidence="3 4">
    <name type="scientific">Curtobacterium flaccumfaciens pv. flaccumfaciens</name>
    <dbReference type="NCBI Taxonomy" id="138532"/>
    <lineage>
        <taxon>Bacteria</taxon>
        <taxon>Bacillati</taxon>
        <taxon>Actinomycetota</taxon>
        <taxon>Actinomycetes</taxon>
        <taxon>Micrococcales</taxon>
        <taxon>Microbacteriaceae</taxon>
        <taxon>Curtobacterium</taxon>
    </lineage>
</organism>
<comment type="caution">
    <text evidence="3">The sequence shown here is derived from an EMBL/GenBank/DDBJ whole genome shotgun (WGS) entry which is preliminary data.</text>
</comment>
<name>A0A5P8YV96_9MICO</name>
<dbReference type="EMBL" id="JAHEWX010000022">
    <property type="protein sequence ID" value="MBT1543036.1"/>
    <property type="molecule type" value="Genomic_DNA"/>
</dbReference>